<gene>
    <name evidence="2" type="ORF">C8D86_10560</name>
</gene>
<evidence type="ECO:0000313" key="3">
    <source>
        <dbReference type="Proteomes" id="UP000254720"/>
    </source>
</evidence>
<keyword evidence="1" id="KW-1133">Transmembrane helix</keyword>
<feature type="transmembrane region" description="Helical" evidence="1">
    <location>
        <begin position="12"/>
        <end position="32"/>
    </location>
</feature>
<evidence type="ECO:0000256" key="1">
    <source>
        <dbReference type="SAM" id="Phobius"/>
    </source>
</evidence>
<dbReference type="InterPro" id="IPR045584">
    <property type="entry name" value="Pilin-like"/>
</dbReference>
<dbReference type="OrthoDB" id="5296638at2"/>
<dbReference type="RefSeq" id="WP_114833831.1">
    <property type="nucleotide sequence ID" value="NZ_LR699114.1"/>
</dbReference>
<evidence type="ECO:0008006" key="4">
    <source>
        <dbReference type="Google" id="ProtNLM"/>
    </source>
</evidence>
<name>A0A370GTE7_9COXI</name>
<evidence type="ECO:0000313" key="2">
    <source>
        <dbReference type="EMBL" id="RDI46536.1"/>
    </source>
</evidence>
<protein>
    <recommendedName>
        <fullName evidence="4">Prepilin-type N-terminal cleavage/methylation domain-containing protein</fullName>
    </recommendedName>
</protein>
<organism evidence="2 3">
    <name type="scientific">Aquicella lusitana</name>
    <dbReference type="NCBI Taxonomy" id="254246"/>
    <lineage>
        <taxon>Bacteria</taxon>
        <taxon>Pseudomonadati</taxon>
        <taxon>Pseudomonadota</taxon>
        <taxon>Gammaproteobacteria</taxon>
        <taxon>Legionellales</taxon>
        <taxon>Coxiellaceae</taxon>
        <taxon>Aquicella</taxon>
    </lineage>
</organism>
<dbReference type="AlphaFoldDB" id="A0A370GTE7"/>
<keyword evidence="1" id="KW-0472">Membrane</keyword>
<keyword evidence="3" id="KW-1185">Reference proteome</keyword>
<sequence>MIANDWRRNRGITVFEVLLVLVIGASLLLITIRQFQSYRVDADVQQLKYNVDTIFQAMARYYKVNCYGRVDPDNAGTAYNPPGQIEPGTLNPNHPDVTNPFPVNIQTDLIDKRFLISNLPTGLPLNPLVDYSDGNLGGYVAQFNESILDRYVCETTNGNVSVNTPYDTNCTSKKQMGTIVIWRAQVAVKLNDPDTTDQYLRLLNGDCLSDYDAGTQTVAPCQGFPGSGSYVVWERLPSFASPDLQTDYWLQNPTVQQFTQMYQTYPMVYLITPPNEGNIPGGQPQYIYCGS</sequence>
<accession>A0A370GTE7</accession>
<dbReference type="SUPFAM" id="SSF54523">
    <property type="entry name" value="Pili subunits"/>
    <property type="match status" value="1"/>
</dbReference>
<reference evidence="2 3" key="1">
    <citation type="submission" date="2018-07" db="EMBL/GenBank/DDBJ databases">
        <title>Genomic Encyclopedia of Type Strains, Phase IV (KMG-IV): sequencing the most valuable type-strain genomes for metagenomic binning, comparative biology and taxonomic classification.</title>
        <authorList>
            <person name="Goeker M."/>
        </authorList>
    </citation>
    <scope>NUCLEOTIDE SEQUENCE [LARGE SCALE GENOMIC DNA]</scope>
    <source>
        <strain evidence="2 3">DSM 16500</strain>
    </source>
</reference>
<dbReference type="EMBL" id="QQAX01000005">
    <property type="protein sequence ID" value="RDI46536.1"/>
    <property type="molecule type" value="Genomic_DNA"/>
</dbReference>
<dbReference type="Proteomes" id="UP000254720">
    <property type="component" value="Unassembled WGS sequence"/>
</dbReference>
<proteinExistence type="predicted"/>
<comment type="caution">
    <text evidence="2">The sequence shown here is derived from an EMBL/GenBank/DDBJ whole genome shotgun (WGS) entry which is preliminary data.</text>
</comment>
<keyword evidence="1" id="KW-0812">Transmembrane</keyword>